<keyword evidence="3" id="KW-1185">Reference proteome</keyword>
<dbReference type="RefSeq" id="WP_136531318.1">
    <property type="nucleotide sequence ID" value="NZ_STGX01000015.1"/>
</dbReference>
<gene>
    <name evidence="2" type="ORF">E9998_19295</name>
</gene>
<dbReference type="Proteomes" id="UP000305792">
    <property type="component" value="Unassembled WGS sequence"/>
</dbReference>
<sequence length="147" mass="15019">MVSPPIPTVRRAWFAALWLAVVLAGLIGAVWAVAWALEGGPQPSTATVAEATRLDFPEGTEVLEADLSQMETPMPGDRAEVTVAVPAAAFGEFLEANGMEAPLLAGATPAGNASGIIPAACGDDACYTATIVVTDEQVTVDLAVTLL</sequence>
<protein>
    <submittedName>
        <fullName evidence="2">Uncharacterized protein</fullName>
    </submittedName>
</protein>
<reference evidence="2 3" key="1">
    <citation type="journal article" date="2018" name="Int. J. Syst. Evol. Microbiol.">
        <title>Glycomyces paridis sp. nov., isolated from the medicinal plant Paris polyphylla.</title>
        <authorList>
            <person name="Fang X.M."/>
            <person name="Bai J.L."/>
            <person name="Su J."/>
            <person name="Zhao L.L."/>
            <person name="Liu H.Y."/>
            <person name="Ma B.P."/>
            <person name="Zhang Y.Q."/>
            <person name="Yu L.Y."/>
        </authorList>
    </citation>
    <scope>NUCLEOTIDE SEQUENCE [LARGE SCALE GENOMIC DNA]</scope>
    <source>
        <strain evidence="2 3">CPCC 204357</strain>
    </source>
</reference>
<organism evidence="2 3">
    <name type="scientific">Glycomyces paridis</name>
    <dbReference type="NCBI Taxonomy" id="2126555"/>
    <lineage>
        <taxon>Bacteria</taxon>
        <taxon>Bacillati</taxon>
        <taxon>Actinomycetota</taxon>
        <taxon>Actinomycetes</taxon>
        <taxon>Glycomycetales</taxon>
        <taxon>Glycomycetaceae</taxon>
        <taxon>Glycomyces</taxon>
    </lineage>
</organism>
<dbReference type="EMBL" id="STGX01000015">
    <property type="protein sequence ID" value="THV26241.1"/>
    <property type="molecule type" value="Genomic_DNA"/>
</dbReference>
<keyword evidence="1" id="KW-1133">Transmembrane helix</keyword>
<keyword evidence="1" id="KW-0472">Membrane</keyword>
<name>A0A4S8P996_9ACTN</name>
<dbReference type="AlphaFoldDB" id="A0A4S8P996"/>
<accession>A0A4S8P996</accession>
<evidence type="ECO:0000256" key="1">
    <source>
        <dbReference type="SAM" id="Phobius"/>
    </source>
</evidence>
<feature type="transmembrane region" description="Helical" evidence="1">
    <location>
        <begin position="12"/>
        <end position="37"/>
    </location>
</feature>
<evidence type="ECO:0000313" key="2">
    <source>
        <dbReference type="EMBL" id="THV26241.1"/>
    </source>
</evidence>
<comment type="caution">
    <text evidence="2">The sequence shown here is derived from an EMBL/GenBank/DDBJ whole genome shotgun (WGS) entry which is preliminary data.</text>
</comment>
<dbReference type="OrthoDB" id="5188900at2"/>
<keyword evidence="1" id="KW-0812">Transmembrane</keyword>
<proteinExistence type="predicted"/>
<evidence type="ECO:0000313" key="3">
    <source>
        <dbReference type="Proteomes" id="UP000305792"/>
    </source>
</evidence>